<dbReference type="GO" id="GO:0022625">
    <property type="term" value="C:cytosolic large ribosomal subunit"/>
    <property type="evidence" value="ECO:0007669"/>
    <property type="project" value="TreeGrafter"/>
</dbReference>
<dbReference type="PANTHER" id="PTHR11229">
    <property type="entry name" value="50S RIBOSOMAL PROTEIN L3"/>
    <property type="match status" value="1"/>
</dbReference>
<evidence type="ECO:0000313" key="9">
    <source>
        <dbReference type="Proteomes" id="UP000034516"/>
    </source>
</evidence>
<dbReference type="InterPro" id="IPR000597">
    <property type="entry name" value="Ribosomal_uL3"/>
</dbReference>
<dbReference type="PANTHER" id="PTHR11229:SF16">
    <property type="entry name" value="LARGE RIBOSOMAL SUBUNIT PROTEIN UL3C"/>
    <property type="match status" value="1"/>
</dbReference>
<dbReference type="EMBL" id="LCCW01000033">
    <property type="protein sequence ID" value="KKS41075.1"/>
    <property type="molecule type" value="Genomic_DNA"/>
</dbReference>
<gene>
    <name evidence="8" type="ORF">UV02_C0033G0014</name>
</gene>
<name>A0A0G0YWQ7_9BACT</name>
<comment type="caution">
    <text evidence="8">The sequence shown here is derived from an EMBL/GenBank/DDBJ whole genome shotgun (WGS) entry which is preliminary data.</text>
</comment>
<comment type="similarity">
    <text evidence="1">Belongs to the universal ribosomal protein uL3 family.</text>
</comment>
<dbReference type="Proteomes" id="UP000034516">
    <property type="component" value="Unassembled WGS sequence"/>
</dbReference>
<reference evidence="8 9" key="1">
    <citation type="journal article" date="2015" name="Nature">
        <title>rRNA introns, odd ribosomes, and small enigmatic genomes across a large radiation of phyla.</title>
        <authorList>
            <person name="Brown C.T."/>
            <person name="Hug L.A."/>
            <person name="Thomas B.C."/>
            <person name="Sharon I."/>
            <person name="Castelle C.J."/>
            <person name="Singh A."/>
            <person name="Wilkins M.J."/>
            <person name="Williams K.H."/>
            <person name="Banfield J.F."/>
        </authorList>
    </citation>
    <scope>NUCLEOTIDE SEQUENCE [LARGE SCALE GENOMIC DNA]</scope>
</reference>
<accession>A0A0G0YWQ7</accession>
<evidence type="ECO:0000256" key="6">
    <source>
        <dbReference type="NCBIfam" id="TIGR03625"/>
    </source>
</evidence>
<evidence type="ECO:0000256" key="3">
    <source>
        <dbReference type="ARBA" id="ARBA00022884"/>
    </source>
</evidence>
<dbReference type="GO" id="GO:0006412">
    <property type="term" value="P:translation"/>
    <property type="evidence" value="ECO:0007669"/>
    <property type="project" value="UniProtKB-UniRule"/>
</dbReference>
<evidence type="ECO:0000256" key="5">
    <source>
        <dbReference type="ARBA" id="ARBA00023274"/>
    </source>
</evidence>
<dbReference type="PATRIC" id="fig|1618677.3.peg.602"/>
<dbReference type="InterPro" id="IPR009000">
    <property type="entry name" value="Transl_B-barrel_sf"/>
</dbReference>
<feature type="compositionally biased region" description="Basic and acidic residues" evidence="7">
    <location>
        <begin position="116"/>
        <end position="127"/>
    </location>
</feature>
<dbReference type="Gene3D" id="3.30.160.810">
    <property type="match status" value="1"/>
</dbReference>
<keyword evidence="3" id="KW-0694">RNA-binding</keyword>
<dbReference type="SUPFAM" id="SSF50447">
    <property type="entry name" value="Translation proteins"/>
    <property type="match status" value="1"/>
</dbReference>
<keyword evidence="2" id="KW-0699">rRNA-binding</keyword>
<dbReference type="InterPro" id="IPR019927">
    <property type="entry name" value="Ribosomal_uL3_bac/org-type"/>
</dbReference>
<keyword evidence="4 8" id="KW-0689">Ribosomal protein</keyword>
<dbReference type="Gene3D" id="2.40.30.10">
    <property type="entry name" value="Translation factors"/>
    <property type="match status" value="1"/>
</dbReference>
<evidence type="ECO:0000256" key="2">
    <source>
        <dbReference type="ARBA" id="ARBA00022730"/>
    </source>
</evidence>
<dbReference type="NCBIfam" id="TIGR03625">
    <property type="entry name" value="L3_bact"/>
    <property type="match status" value="1"/>
</dbReference>
<evidence type="ECO:0000313" key="8">
    <source>
        <dbReference type="EMBL" id="KKS41075.1"/>
    </source>
</evidence>
<dbReference type="GO" id="GO:0003735">
    <property type="term" value="F:structural constituent of ribosome"/>
    <property type="evidence" value="ECO:0007669"/>
    <property type="project" value="UniProtKB-UniRule"/>
</dbReference>
<protein>
    <recommendedName>
        <fullName evidence="6">50S ribosomal protein L3</fullName>
    </recommendedName>
</protein>
<feature type="region of interest" description="Disordered" evidence="7">
    <location>
        <begin position="114"/>
        <end position="134"/>
    </location>
</feature>
<dbReference type="GO" id="GO:0019843">
    <property type="term" value="F:rRNA binding"/>
    <property type="evidence" value="ECO:0007669"/>
    <property type="project" value="UniProtKB-KW"/>
</dbReference>
<proteinExistence type="inferred from homology"/>
<organism evidence="8 9">
    <name type="scientific">Candidatus Kuenenbacteria bacterium GW2011_GWA2_42_15</name>
    <dbReference type="NCBI Taxonomy" id="1618677"/>
    <lineage>
        <taxon>Bacteria</taxon>
        <taxon>Candidatus Kueneniibacteriota</taxon>
    </lineage>
</organism>
<evidence type="ECO:0000256" key="7">
    <source>
        <dbReference type="SAM" id="MobiDB-lite"/>
    </source>
</evidence>
<evidence type="ECO:0000256" key="4">
    <source>
        <dbReference type="ARBA" id="ARBA00022980"/>
    </source>
</evidence>
<dbReference type="Pfam" id="PF00297">
    <property type="entry name" value="Ribosomal_L3"/>
    <property type="match status" value="1"/>
</dbReference>
<dbReference type="AlphaFoldDB" id="A0A0G0YWQ7"/>
<evidence type="ECO:0000256" key="1">
    <source>
        <dbReference type="ARBA" id="ARBA00006540"/>
    </source>
</evidence>
<sequence>MTQIFTADGVAVPVTVIKAAPCSVIRVKTKTDKDGYNATVIGMPGKKKLGKRALGQTKGLGSLQYIKEFRADEPISLNHGDLIKVDAFTIGEKVKITGFSKGKGFQGVVKRHHFHGHDSTHGTKDQVRTSGSIGPCEPARVFPGVRMPGHMGAKRISVKNLTIAQIDKEKNLLYVKGAVPGAKNGLLMITCPGELNIEKPV</sequence>
<dbReference type="FunFam" id="2.40.30.10:FF:000004">
    <property type="entry name" value="50S ribosomal protein L3"/>
    <property type="match status" value="1"/>
</dbReference>
<keyword evidence="5" id="KW-0687">Ribonucleoprotein</keyword>